<dbReference type="SMART" id="SM00717">
    <property type="entry name" value="SANT"/>
    <property type="match status" value="1"/>
</dbReference>
<evidence type="ECO:0000256" key="5">
    <source>
        <dbReference type="ARBA" id="ARBA00022833"/>
    </source>
</evidence>
<dbReference type="SUPFAM" id="SSF46689">
    <property type="entry name" value="Homeodomain-like"/>
    <property type="match status" value="1"/>
</dbReference>
<evidence type="ECO:0000259" key="19">
    <source>
        <dbReference type="PROSITE" id="PS51294"/>
    </source>
</evidence>
<dbReference type="InterPro" id="IPR017930">
    <property type="entry name" value="Myb_dom"/>
</dbReference>
<dbReference type="SUPFAM" id="SSF57850">
    <property type="entry name" value="RING/U-box"/>
    <property type="match status" value="1"/>
</dbReference>
<dbReference type="Gene3D" id="3.30.60.90">
    <property type="match status" value="1"/>
</dbReference>
<evidence type="ECO:0000256" key="1">
    <source>
        <dbReference type="ARBA" id="ARBA00022499"/>
    </source>
</evidence>
<feature type="domain" description="HTH myb-type" evidence="19">
    <location>
        <begin position="634"/>
        <end position="694"/>
    </location>
</feature>
<dbReference type="FunFam" id="1.10.10.60:FF:000128">
    <property type="entry name" value="Putative ZZ-type zinc finger-containing protein 3"/>
    <property type="match status" value="1"/>
</dbReference>
<evidence type="ECO:0000256" key="14">
    <source>
        <dbReference type="ARBA" id="ARBA00068620"/>
    </source>
</evidence>
<evidence type="ECO:0000256" key="12">
    <source>
        <dbReference type="ARBA" id="ARBA00053098"/>
    </source>
</evidence>
<dbReference type="AlphaFoldDB" id="A0A6J2VAD9"/>
<evidence type="ECO:0000256" key="10">
    <source>
        <dbReference type="ARBA" id="ARBA00023163"/>
    </source>
</evidence>
<evidence type="ECO:0000256" key="7">
    <source>
        <dbReference type="ARBA" id="ARBA00022990"/>
    </source>
</evidence>
<keyword evidence="9" id="KW-0238">DNA-binding</keyword>
<evidence type="ECO:0000256" key="13">
    <source>
        <dbReference type="ARBA" id="ARBA00062553"/>
    </source>
</evidence>
<evidence type="ECO:0000313" key="21">
    <source>
        <dbReference type="RefSeq" id="XP_030629815.1"/>
    </source>
</evidence>
<evidence type="ECO:0000256" key="8">
    <source>
        <dbReference type="ARBA" id="ARBA00023015"/>
    </source>
</evidence>
<dbReference type="RefSeq" id="XP_030629815.1">
    <property type="nucleotide sequence ID" value="XM_030773955.1"/>
</dbReference>
<keyword evidence="4 15" id="KW-0863">Zinc-finger</keyword>
<dbReference type="FunCoup" id="A0A6J2VAD9">
    <property type="interactions" value="1286"/>
</dbReference>
<feature type="compositionally biased region" description="Basic and acidic residues" evidence="16">
    <location>
        <begin position="590"/>
        <end position="599"/>
    </location>
</feature>
<evidence type="ECO:0000256" key="3">
    <source>
        <dbReference type="ARBA" id="ARBA00022723"/>
    </source>
</evidence>
<accession>A0A6J2VAD9</accession>
<feature type="compositionally biased region" description="Basic and acidic residues" evidence="16">
    <location>
        <begin position="136"/>
        <end position="157"/>
    </location>
</feature>
<keyword evidence="8" id="KW-0805">Transcription regulation</keyword>
<feature type="compositionally biased region" description="Polar residues" evidence="16">
    <location>
        <begin position="220"/>
        <end position="241"/>
    </location>
</feature>
<dbReference type="InterPro" id="IPR037830">
    <property type="entry name" value="ZZZ3"/>
</dbReference>
<dbReference type="GO" id="GO:0051726">
    <property type="term" value="P:regulation of cell cycle"/>
    <property type="evidence" value="ECO:0007669"/>
    <property type="project" value="UniProtKB-ARBA"/>
</dbReference>
<dbReference type="InterPro" id="IPR000433">
    <property type="entry name" value="Znf_ZZ"/>
</dbReference>
<feature type="region of interest" description="Disordered" evidence="16">
    <location>
        <begin position="1"/>
        <end position="470"/>
    </location>
</feature>
<dbReference type="GO" id="GO:0003677">
    <property type="term" value="F:DNA binding"/>
    <property type="evidence" value="ECO:0007669"/>
    <property type="project" value="UniProtKB-KW"/>
</dbReference>
<dbReference type="InterPro" id="IPR009057">
    <property type="entry name" value="Homeodomain-like_sf"/>
</dbReference>
<comment type="subunit">
    <text evidence="13">Component of the ADA2A-containing complex (ATAC), composed of KAT14, KAT2A, TADA2L, TADA3L, ZZ3, MBIP, WDR5, YEATS2, CCDC101 and DR1. Interacts via (ZZ-type zinc finger) with histone H3 in a methylation-independent manner and acetylation on 'Lys-4' (H3K4ac) moderately enhances the interaction.</text>
</comment>
<keyword evidence="7" id="KW-0007">Acetylation</keyword>
<dbReference type="Gene3D" id="1.10.10.60">
    <property type="entry name" value="Homeodomain-like"/>
    <property type="match status" value="1"/>
</dbReference>
<keyword evidence="3" id="KW-0479">Metal-binding</keyword>
<evidence type="ECO:0000259" key="18">
    <source>
        <dbReference type="PROSITE" id="PS50135"/>
    </source>
</evidence>
<dbReference type="Pfam" id="PF00249">
    <property type="entry name" value="Myb_DNA-binding"/>
    <property type="match status" value="1"/>
</dbReference>
<comment type="function">
    <text evidence="12">Histone H3 reader that is required for the ATAC complex-mediated maintenance of histone acetylation and gene activation. Component of the ATAC complex, a complex with histone acetyltransferase activity on histones H3 and H4.</text>
</comment>
<keyword evidence="10" id="KW-0804">Transcription</keyword>
<dbReference type="CDD" id="cd00167">
    <property type="entry name" value="SANT"/>
    <property type="match status" value="1"/>
</dbReference>
<evidence type="ECO:0000259" key="17">
    <source>
        <dbReference type="PROSITE" id="PS50090"/>
    </source>
</evidence>
<dbReference type="InParanoid" id="A0A6J2VAD9"/>
<organism evidence="20 21">
    <name type="scientific">Chanos chanos</name>
    <name type="common">Milkfish</name>
    <name type="synonym">Mugil chanos</name>
    <dbReference type="NCBI Taxonomy" id="29144"/>
    <lineage>
        <taxon>Eukaryota</taxon>
        <taxon>Metazoa</taxon>
        <taxon>Chordata</taxon>
        <taxon>Craniata</taxon>
        <taxon>Vertebrata</taxon>
        <taxon>Euteleostomi</taxon>
        <taxon>Actinopterygii</taxon>
        <taxon>Neopterygii</taxon>
        <taxon>Teleostei</taxon>
        <taxon>Ostariophysi</taxon>
        <taxon>Gonorynchiformes</taxon>
        <taxon>Chanidae</taxon>
        <taxon>Chanos</taxon>
    </lineage>
</organism>
<dbReference type="OrthoDB" id="20473at2759"/>
<feature type="compositionally biased region" description="Polar residues" evidence="16">
    <location>
        <begin position="324"/>
        <end position="340"/>
    </location>
</feature>
<gene>
    <name evidence="21" type="primary">zzz3</name>
</gene>
<evidence type="ECO:0000256" key="2">
    <source>
        <dbReference type="ARBA" id="ARBA00022553"/>
    </source>
</evidence>
<feature type="compositionally biased region" description="Basic and acidic residues" evidence="16">
    <location>
        <begin position="91"/>
        <end position="106"/>
    </location>
</feature>
<feature type="compositionally biased region" description="Gly residues" evidence="16">
    <location>
        <begin position="366"/>
        <end position="377"/>
    </location>
</feature>
<evidence type="ECO:0000256" key="9">
    <source>
        <dbReference type="ARBA" id="ARBA00023125"/>
    </source>
</evidence>
<evidence type="ECO:0000256" key="15">
    <source>
        <dbReference type="PROSITE-ProRule" id="PRU00228"/>
    </source>
</evidence>
<feature type="compositionally biased region" description="Low complexity" evidence="16">
    <location>
        <begin position="1"/>
        <end position="14"/>
    </location>
</feature>
<dbReference type="CDD" id="cd02341">
    <property type="entry name" value="ZZ_ZZZ3"/>
    <property type="match status" value="1"/>
</dbReference>
<dbReference type="GeneID" id="115811661"/>
<feature type="compositionally biased region" description="Low complexity" evidence="16">
    <location>
        <begin position="56"/>
        <end position="68"/>
    </location>
</feature>
<keyword evidence="5" id="KW-0862">Zinc</keyword>
<dbReference type="InterPro" id="IPR041981">
    <property type="entry name" value="ZZZ3_ZZ"/>
</dbReference>
<proteinExistence type="predicted"/>
<dbReference type="GO" id="GO:0140672">
    <property type="term" value="C:ATAC complex"/>
    <property type="evidence" value="ECO:0007669"/>
    <property type="project" value="UniProtKB-ARBA"/>
</dbReference>
<evidence type="ECO:0000256" key="16">
    <source>
        <dbReference type="SAM" id="MobiDB-lite"/>
    </source>
</evidence>
<keyword evidence="6" id="KW-0832">Ubl conjugation</keyword>
<feature type="compositionally biased region" description="Polar residues" evidence="16">
    <location>
        <begin position="257"/>
        <end position="269"/>
    </location>
</feature>
<dbReference type="PROSITE" id="PS50135">
    <property type="entry name" value="ZF_ZZ_2"/>
    <property type="match status" value="1"/>
</dbReference>
<dbReference type="GO" id="GO:0051302">
    <property type="term" value="P:regulation of cell division"/>
    <property type="evidence" value="ECO:0007669"/>
    <property type="project" value="UniProtKB-ARBA"/>
</dbReference>
<protein>
    <recommendedName>
        <fullName evidence="14">ZZ-type zinc finger-containing protein 3</fullName>
    </recommendedName>
</protein>
<dbReference type="PANTHER" id="PTHR22705:SF0">
    <property type="entry name" value="ZZ-TYPE ZINC FINGER-CONTAINING PROTEIN 3"/>
    <property type="match status" value="1"/>
</dbReference>
<dbReference type="Pfam" id="PF00569">
    <property type="entry name" value="ZZ"/>
    <property type="match status" value="1"/>
</dbReference>
<evidence type="ECO:0000256" key="6">
    <source>
        <dbReference type="ARBA" id="ARBA00022843"/>
    </source>
</evidence>
<evidence type="ECO:0000256" key="11">
    <source>
        <dbReference type="ARBA" id="ARBA00023242"/>
    </source>
</evidence>
<dbReference type="GO" id="GO:0008270">
    <property type="term" value="F:zinc ion binding"/>
    <property type="evidence" value="ECO:0007669"/>
    <property type="project" value="UniProtKB-KW"/>
</dbReference>
<dbReference type="PANTHER" id="PTHR22705">
    <property type="entry name" value="ZINC FINGER, ZZ DOMAIN CONTAINING 3"/>
    <property type="match status" value="1"/>
</dbReference>
<evidence type="ECO:0000256" key="4">
    <source>
        <dbReference type="ARBA" id="ARBA00022771"/>
    </source>
</evidence>
<dbReference type="Proteomes" id="UP000504632">
    <property type="component" value="Chromosome 5"/>
</dbReference>
<feature type="domain" description="Myb-like" evidence="17">
    <location>
        <begin position="634"/>
        <end position="690"/>
    </location>
</feature>
<feature type="region of interest" description="Disordered" evidence="16">
    <location>
        <begin position="587"/>
        <end position="616"/>
    </location>
</feature>
<feature type="compositionally biased region" description="Acidic residues" evidence="16">
    <location>
        <begin position="459"/>
        <end position="470"/>
    </location>
</feature>
<sequence>MAASRSSRVTRSSVGINGLDENFCGRTLRNRSIAQPEDSSPPPTPRARSPKKKQDCQQQYQQAGAHAGKAAESKADSESWPTHRKRGLSCSEKDEPDKSENGDRTKATGGQDASPVLKRPKRCSRSGELQGTEDEATPKAESPDPAAAKDGDQDTKLEAPSAPLNLNKEAEVKSESPTEESSPTPQSKDTHKATNGLADPHPEDPKPTALPAEPCVSPATGANSESLLNGSQSVAEPSTSEPIVPCRTPLSKHTESNDNPQVDGDTNCSAEAAAEDLLSQEPEVEVEVEVDVVGETSQSSQDEHIKDESTNGGLAAEPQDPSDDCSNISGETAALTSSRLPSEPPSFTEPQEHRYALRTSPRRASCGGGGGGGGGTKAGSPKPASPNRDSGPLKEETEGLPLDLEDSCQKECSSDGLGISSEHGSELSEQVEAKVSGDTGVSDYRASKSAKESMGNQAAEEEEEDEEDPDVYYFESDHLALKHNKDYQRLLQTIGVLEAQRTQAILDLETLARHQKEALADPIAFVEQLQKQVELGLPCPQRVVQLPDIAWDQYTSGIAEFERELYDKKPKTRRLKLIFDKVGLPARPKSPLDSKKEGDSSALYSPLPSSDAPEHSIAGNRTQMIRGRLCNQNKPDTFNQLWSVEEQKKLEELLRKFPPEEVESKRWQKIADELGNRTAKQVASRVQKYFIKLTKAGIPVPGRTPNLCMYSKKASSKRQHHLNKHLYRPSTFLTSYEPPVYMDEEDERSGFFSSLQDNNADDSDEEGIPVECRHLPEYKELLELKRLRKQKLQEMQAGSSLVQHVGYKCDVCGMEPIQGVRWHCQDCPQDSAVDFCASCSDCLFKTETHKPNHRLEPITQAETFLDRDYCLPQSAGYNYLDPNYFPANR</sequence>
<dbReference type="InterPro" id="IPR001005">
    <property type="entry name" value="SANT/Myb"/>
</dbReference>
<name>A0A6J2VAD9_CHACN</name>
<dbReference type="CTD" id="26009"/>
<keyword evidence="2" id="KW-0597">Phosphoprotein</keyword>
<keyword evidence="20" id="KW-1185">Reference proteome</keyword>
<feature type="domain" description="ZZ-type" evidence="18">
    <location>
        <begin position="804"/>
        <end position="863"/>
    </location>
</feature>
<feature type="compositionally biased region" description="Acidic residues" evidence="16">
    <location>
        <begin position="282"/>
        <end position="292"/>
    </location>
</feature>
<dbReference type="PROSITE" id="PS51294">
    <property type="entry name" value="HTH_MYB"/>
    <property type="match status" value="1"/>
</dbReference>
<keyword evidence="1" id="KW-1017">Isopeptide bond</keyword>
<reference evidence="21" key="1">
    <citation type="submission" date="2025-08" db="UniProtKB">
        <authorList>
            <consortium name="RefSeq"/>
        </authorList>
    </citation>
    <scope>IDENTIFICATION</scope>
</reference>
<dbReference type="PROSITE" id="PS50090">
    <property type="entry name" value="MYB_LIKE"/>
    <property type="match status" value="1"/>
</dbReference>
<evidence type="ECO:0000313" key="20">
    <source>
        <dbReference type="Proteomes" id="UP000504632"/>
    </source>
</evidence>
<keyword evidence="11" id="KW-0539">Nucleus</keyword>
<dbReference type="InterPro" id="IPR043145">
    <property type="entry name" value="Znf_ZZ_sf"/>
</dbReference>